<dbReference type="EMBL" id="UINC01059364">
    <property type="protein sequence ID" value="SVB82687.1"/>
    <property type="molecule type" value="Genomic_DNA"/>
</dbReference>
<accession>A0A382H6Z5</accession>
<dbReference type="SUPFAM" id="SSF56601">
    <property type="entry name" value="beta-lactamase/transpeptidase-like"/>
    <property type="match status" value="1"/>
</dbReference>
<dbReference type="InterPro" id="IPR001466">
    <property type="entry name" value="Beta-lactam-related"/>
</dbReference>
<reference evidence="2" key="1">
    <citation type="submission" date="2018-05" db="EMBL/GenBank/DDBJ databases">
        <authorList>
            <person name="Lanie J.A."/>
            <person name="Ng W.-L."/>
            <person name="Kazmierczak K.M."/>
            <person name="Andrzejewski T.M."/>
            <person name="Davidsen T.M."/>
            <person name="Wayne K.J."/>
            <person name="Tettelin H."/>
            <person name="Glass J.I."/>
            <person name="Rusch D."/>
            <person name="Podicherti R."/>
            <person name="Tsui H.-C.T."/>
            <person name="Winkler M.E."/>
        </authorList>
    </citation>
    <scope>NUCLEOTIDE SEQUENCE</scope>
</reference>
<feature type="non-terminal residue" evidence="2">
    <location>
        <position position="1"/>
    </location>
</feature>
<dbReference type="PANTHER" id="PTHR43283">
    <property type="entry name" value="BETA-LACTAMASE-RELATED"/>
    <property type="match status" value="1"/>
</dbReference>
<evidence type="ECO:0000259" key="1">
    <source>
        <dbReference type="Pfam" id="PF00144"/>
    </source>
</evidence>
<protein>
    <recommendedName>
        <fullName evidence="1">Beta-lactamase-related domain-containing protein</fullName>
    </recommendedName>
</protein>
<name>A0A382H6Z5_9ZZZZ</name>
<dbReference type="AlphaFoldDB" id="A0A382H6Z5"/>
<dbReference type="Gene3D" id="3.40.710.10">
    <property type="entry name" value="DD-peptidase/beta-lactamase superfamily"/>
    <property type="match status" value="1"/>
</dbReference>
<dbReference type="Pfam" id="PF00144">
    <property type="entry name" value="Beta-lactamase"/>
    <property type="match status" value="1"/>
</dbReference>
<organism evidence="2">
    <name type="scientific">marine metagenome</name>
    <dbReference type="NCBI Taxonomy" id="408172"/>
    <lineage>
        <taxon>unclassified sequences</taxon>
        <taxon>metagenomes</taxon>
        <taxon>ecological metagenomes</taxon>
    </lineage>
</organism>
<gene>
    <name evidence="2" type="ORF">METZ01_LOCUS235541</name>
</gene>
<evidence type="ECO:0000313" key="2">
    <source>
        <dbReference type="EMBL" id="SVB82687.1"/>
    </source>
</evidence>
<dbReference type="InterPro" id="IPR012338">
    <property type="entry name" value="Beta-lactam/transpept-like"/>
</dbReference>
<proteinExistence type="predicted"/>
<dbReference type="InterPro" id="IPR050789">
    <property type="entry name" value="Diverse_Enzym_Activities"/>
</dbReference>
<dbReference type="PANTHER" id="PTHR43283:SF3">
    <property type="entry name" value="BETA-LACTAMASE FAMILY PROTEIN (AFU_ORTHOLOGUE AFUA_5G07500)"/>
    <property type="match status" value="1"/>
</dbReference>
<feature type="domain" description="Beta-lactamase-related" evidence="1">
    <location>
        <begin position="70"/>
        <end position="406"/>
    </location>
</feature>
<sequence length="426" mass="48647">RLENRAQRDDSRPVMKPMCYSPGMNQLTAVLISGLVFVTMPTIGHAADKADAIRQFQKTLIEDEITGSNVLMIYRDGKRIYHEAVQSGKKGDRDIDSNTLFPIWSMTKPITTVAMMTLHEQGKFNWNDEVSKYIPCMAKLTWRDGDEIRPCTKPLRIIHLMTHRSGWGYDVRPGYEPVYSPNIAFDTIFPNQTRFNDLQSYVETCAKHPLLFEPGTQYLYGINQAIQGRLIEVITGMPFEAYLRKTLFEPLGMKDTGFSMTAEQRARFHPLWIKSGHLKGYTHLLDELSYSPKSRAHFGDAGLVSTMEDYARFCEMLTGEGVFKGKRIISQKSIDTMTAKWSAGFPKEPNSFPPIPGYINGFSLFVLDDPSHREPNAPKGIYGWVGYHNTHFWIDPKNRQFGLFMSRARAFNWDIGVGLRKIVYGQ</sequence>